<name>A0A178XXA6_9HYPH</name>
<gene>
    <name evidence="3" type="ORF">AU381_09575</name>
</gene>
<feature type="domain" description="Formyl transferase C-terminal" evidence="2">
    <location>
        <begin position="203"/>
        <end position="285"/>
    </location>
</feature>
<dbReference type="CDD" id="cd08651">
    <property type="entry name" value="FMT_core_like_4"/>
    <property type="match status" value="1"/>
</dbReference>
<dbReference type="CDD" id="cd08702">
    <property type="entry name" value="Arna_FMT_C"/>
    <property type="match status" value="1"/>
</dbReference>
<sequence>MRIVFVGAVESSRIALEALIKAKRIPVLVVTLPPEAAERHSDFADIADLARATGSAVCYATDVNAAATLEAMALVRPDLTFVIGWSQICRRPFRDIARKGTVGFHPAALPHFRGRGVIPWTILQGEEETGSTLFWLDDGIDSGPVLLQRLFPVEADETARSLYAKQTANLAEMVVEAAALVESDSAPRTQQDHDQASYCAKRSPEDGLIDWHRPAAAVLRLIRAVGDPYPGAFTWRTGEKIRIDSAVAVANSGRFIGLDGQVQAHTETGFVVRCGDGECIEVVAWETPFGKRPPIHSKLH</sequence>
<keyword evidence="4" id="KW-1185">Reference proteome</keyword>
<dbReference type="STRING" id="1472378.AU381_09575"/>
<dbReference type="PANTHER" id="PTHR11138">
    <property type="entry name" value="METHIONYL-TRNA FORMYLTRANSFERASE"/>
    <property type="match status" value="1"/>
</dbReference>
<dbReference type="SUPFAM" id="SSF50486">
    <property type="entry name" value="FMT C-terminal domain-like"/>
    <property type="match status" value="1"/>
</dbReference>
<dbReference type="SUPFAM" id="SSF53328">
    <property type="entry name" value="Formyltransferase"/>
    <property type="match status" value="1"/>
</dbReference>
<dbReference type="AlphaFoldDB" id="A0A178XXA6"/>
<dbReference type="Proteomes" id="UP000094025">
    <property type="component" value="Unassembled WGS sequence"/>
</dbReference>
<dbReference type="GO" id="GO:0004479">
    <property type="term" value="F:methionyl-tRNA formyltransferase activity"/>
    <property type="evidence" value="ECO:0007669"/>
    <property type="project" value="TreeGrafter"/>
</dbReference>
<evidence type="ECO:0000259" key="2">
    <source>
        <dbReference type="Pfam" id="PF02911"/>
    </source>
</evidence>
<dbReference type="InterPro" id="IPR011034">
    <property type="entry name" value="Formyl_transferase-like_C_sf"/>
</dbReference>
<evidence type="ECO:0000259" key="1">
    <source>
        <dbReference type="Pfam" id="PF00551"/>
    </source>
</evidence>
<dbReference type="InterPro" id="IPR005793">
    <property type="entry name" value="Formyl_trans_C"/>
</dbReference>
<dbReference type="Pfam" id="PF00551">
    <property type="entry name" value="Formyl_trans_N"/>
    <property type="match status" value="1"/>
</dbReference>
<dbReference type="Gene3D" id="3.40.50.12230">
    <property type="match status" value="1"/>
</dbReference>
<keyword evidence="3" id="KW-0808">Transferase</keyword>
<dbReference type="InterPro" id="IPR002376">
    <property type="entry name" value="Formyl_transf_N"/>
</dbReference>
<dbReference type="Pfam" id="PF02911">
    <property type="entry name" value="Formyl_trans_C"/>
    <property type="match status" value="1"/>
</dbReference>
<reference evidence="3 4" key="1">
    <citation type="journal article" date="2016" name="Int. J. Syst. Evol. Microbiol.">
        <title>Ensifer glycinis sp. nov., an novel rhizobial species associated with Glycine spp.</title>
        <authorList>
            <person name="Yan H."/>
            <person name="Yan J."/>
            <person name="Sui X.H."/>
            <person name="Wang E.T."/>
            <person name="Chen W.X."/>
            <person name="Zhang X.X."/>
            <person name="Chen W.F."/>
        </authorList>
    </citation>
    <scope>NUCLEOTIDE SEQUENCE [LARGE SCALE GENOMIC DNA]</scope>
    <source>
        <strain evidence="3 4">CCBAU 23380</strain>
    </source>
</reference>
<dbReference type="RefSeq" id="WP_064241933.1">
    <property type="nucleotide sequence ID" value="NZ_LPUX01000055.1"/>
</dbReference>
<evidence type="ECO:0000313" key="4">
    <source>
        <dbReference type="Proteomes" id="UP000094025"/>
    </source>
</evidence>
<feature type="domain" description="Formyl transferase N-terminal" evidence="1">
    <location>
        <begin position="16"/>
        <end position="172"/>
    </location>
</feature>
<accession>A0A178XXA6</accession>
<dbReference type="PANTHER" id="PTHR11138:SF5">
    <property type="entry name" value="METHIONYL-TRNA FORMYLTRANSFERASE, MITOCHONDRIAL"/>
    <property type="match status" value="1"/>
</dbReference>
<protein>
    <submittedName>
        <fullName evidence="3">Methionyl-tRNA formyltransferase</fullName>
    </submittedName>
</protein>
<organism evidence="3 4">
    <name type="scientific">Sinorhizobium glycinis</name>
    <dbReference type="NCBI Taxonomy" id="1472378"/>
    <lineage>
        <taxon>Bacteria</taxon>
        <taxon>Pseudomonadati</taxon>
        <taxon>Pseudomonadota</taxon>
        <taxon>Alphaproteobacteria</taxon>
        <taxon>Hyphomicrobiales</taxon>
        <taxon>Rhizobiaceae</taxon>
        <taxon>Sinorhizobium/Ensifer group</taxon>
        <taxon>Sinorhizobium</taxon>
    </lineage>
</organism>
<evidence type="ECO:0000313" key="3">
    <source>
        <dbReference type="EMBL" id="OAP39796.1"/>
    </source>
</evidence>
<dbReference type="GO" id="GO:0005829">
    <property type="term" value="C:cytosol"/>
    <property type="evidence" value="ECO:0007669"/>
    <property type="project" value="TreeGrafter"/>
</dbReference>
<dbReference type="OrthoDB" id="5355061at2"/>
<comment type="caution">
    <text evidence="3">The sequence shown here is derived from an EMBL/GenBank/DDBJ whole genome shotgun (WGS) entry which is preliminary data.</text>
</comment>
<dbReference type="EMBL" id="LPUX01000055">
    <property type="protein sequence ID" value="OAP39796.1"/>
    <property type="molecule type" value="Genomic_DNA"/>
</dbReference>
<dbReference type="InterPro" id="IPR036477">
    <property type="entry name" value="Formyl_transf_N_sf"/>
</dbReference>
<proteinExistence type="predicted"/>